<evidence type="ECO:0000256" key="1">
    <source>
        <dbReference type="SAM" id="Phobius"/>
    </source>
</evidence>
<gene>
    <name evidence="2" type="ORF">C7B43_12045</name>
</gene>
<feature type="transmembrane region" description="Helical" evidence="1">
    <location>
        <begin position="85"/>
        <end position="111"/>
    </location>
</feature>
<dbReference type="EMBL" id="PXYT01000027">
    <property type="protein sequence ID" value="PSR27319.1"/>
    <property type="molecule type" value="Genomic_DNA"/>
</dbReference>
<sequence>MMRWLTIWAATAVGLAVISHIHLGITASSAQAILVAALVLGLVNTFIRPIVKLLTLPINLLTFGLFGLVINAFMLWLVSSVVPGFAVSGFGAAFWGAILLSIISGVVGWIIRYL</sequence>
<dbReference type="Pfam" id="PF04020">
    <property type="entry name" value="Phage_holin_4_2"/>
    <property type="match status" value="1"/>
</dbReference>
<dbReference type="InterPro" id="IPR007165">
    <property type="entry name" value="Phage_holin_4_2"/>
</dbReference>
<organism evidence="2 3">
    <name type="scientific">Sulfobacillus benefaciens</name>
    <dbReference type="NCBI Taxonomy" id="453960"/>
    <lineage>
        <taxon>Bacteria</taxon>
        <taxon>Bacillati</taxon>
        <taxon>Bacillota</taxon>
        <taxon>Clostridia</taxon>
        <taxon>Eubacteriales</taxon>
        <taxon>Clostridiales Family XVII. Incertae Sedis</taxon>
        <taxon>Sulfobacillus</taxon>
    </lineage>
</organism>
<feature type="transmembrane region" description="Helical" evidence="1">
    <location>
        <begin position="29"/>
        <end position="47"/>
    </location>
</feature>
<dbReference type="PANTHER" id="PTHR37309:SF1">
    <property type="entry name" value="SLR0284 PROTEIN"/>
    <property type="match status" value="1"/>
</dbReference>
<feature type="transmembrane region" description="Helical" evidence="1">
    <location>
        <begin position="59"/>
        <end position="79"/>
    </location>
</feature>
<keyword evidence="1" id="KW-0472">Membrane</keyword>
<protein>
    <recommendedName>
        <fullName evidence="4">Phage holin family protein</fullName>
    </recommendedName>
</protein>
<proteinExistence type="predicted"/>
<keyword evidence="1" id="KW-0812">Transmembrane</keyword>
<comment type="caution">
    <text evidence="2">The sequence shown here is derived from an EMBL/GenBank/DDBJ whole genome shotgun (WGS) entry which is preliminary data.</text>
</comment>
<dbReference type="AlphaFoldDB" id="A0A2T2WYK0"/>
<dbReference type="PANTHER" id="PTHR37309">
    <property type="entry name" value="SLR0284 PROTEIN"/>
    <property type="match status" value="1"/>
</dbReference>
<accession>A0A2T2WYK0</accession>
<evidence type="ECO:0000313" key="2">
    <source>
        <dbReference type="EMBL" id="PSR27319.1"/>
    </source>
</evidence>
<name>A0A2T2WYK0_9FIRM</name>
<dbReference type="Proteomes" id="UP000242699">
    <property type="component" value="Unassembled WGS sequence"/>
</dbReference>
<reference evidence="2 3" key="1">
    <citation type="journal article" date="2014" name="BMC Genomics">
        <title>Comparison of environmental and isolate Sulfobacillus genomes reveals diverse carbon, sulfur, nitrogen, and hydrogen metabolisms.</title>
        <authorList>
            <person name="Justice N.B."/>
            <person name="Norman A."/>
            <person name="Brown C.T."/>
            <person name="Singh A."/>
            <person name="Thomas B.C."/>
            <person name="Banfield J.F."/>
        </authorList>
    </citation>
    <scope>NUCLEOTIDE SEQUENCE [LARGE SCALE GENOMIC DNA]</scope>
    <source>
        <strain evidence="2">AMDSBA1</strain>
    </source>
</reference>
<keyword evidence="1" id="KW-1133">Transmembrane helix</keyword>
<evidence type="ECO:0008006" key="4">
    <source>
        <dbReference type="Google" id="ProtNLM"/>
    </source>
</evidence>
<evidence type="ECO:0000313" key="3">
    <source>
        <dbReference type="Proteomes" id="UP000242699"/>
    </source>
</evidence>